<organism evidence="3 4">
    <name type="scientific">Silurus meridionalis</name>
    <name type="common">Southern catfish</name>
    <name type="synonym">Silurus soldatovi meridionalis</name>
    <dbReference type="NCBI Taxonomy" id="175797"/>
    <lineage>
        <taxon>Eukaryota</taxon>
        <taxon>Metazoa</taxon>
        <taxon>Chordata</taxon>
        <taxon>Craniata</taxon>
        <taxon>Vertebrata</taxon>
        <taxon>Euteleostomi</taxon>
        <taxon>Actinopterygii</taxon>
        <taxon>Neopterygii</taxon>
        <taxon>Teleostei</taxon>
        <taxon>Ostariophysi</taxon>
        <taxon>Siluriformes</taxon>
        <taxon>Siluridae</taxon>
        <taxon>Silurus</taxon>
    </lineage>
</organism>
<comment type="caution">
    <text evidence="3">The sequence shown here is derived from an EMBL/GenBank/DDBJ whole genome shotgun (WGS) entry which is preliminary data.</text>
</comment>
<dbReference type="Proteomes" id="UP000606274">
    <property type="component" value="Unassembled WGS sequence"/>
</dbReference>
<evidence type="ECO:0000313" key="4">
    <source>
        <dbReference type="Proteomes" id="UP000606274"/>
    </source>
</evidence>
<evidence type="ECO:0008006" key="5">
    <source>
        <dbReference type="Google" id="ProtNLM"/>
    </source>
</evidence>
<feature type="coiled-coil region" evidence="1">
    <location>
        <begin position="103"/>
        <end position="141"/>
    </location>
</feature>
<keyword evidence="4" id="KW-1185">Reference proteome</keyword>
<dbReference type="InterPro" id="IPR038800">
    <property type="entry name" value="CCDC17"/>
</dbReference>
<sequence length="555" mass="63380">MHFLVKHKEKFCIGAVSQSTLSQSQKIREKIKRHKKHRRFPESVQSIQTSQREPEPNNKPADDSEHHHTEDLAEVHQGNAMLSDGHKQVDMQRREIDYKLQELAAQNGKVEELERMLFELKEREQRNAVLLKTLMDHLQQNGQDVHQSNDSTGHFPHPEESVIEKYVPVYSCGVLSTEISALRLSYLQNGGRDPHILAHLEHLLDAAIKLETGKMFLPKLKRPKDDRRYLSRELVSTELENQCLEEEIMKLELRKRRSRTTFNFRPVEQEMRAATMDIDLLKHEIEINRLQKQTMSRKQVPSIMAFPPQEELRSSPVTKHLMIESDGLHLRPYDPKTGFVVFYDFLLGLCPSYRVCRLVVGMYSRDVCLGSTSILPPVYCNPFSPSQHNQEQNAIFASKQAVPDVQPASSISLVIQVQASGGYDVYSQEVTHLAPRGWMKLCIFDHHNHLISGRWKVPVRLLPAKPSMTTAEVNAVPQVDNAELYLRIVNARDAEIQSSLPVSINNAGIYQYPPVQSPRHQLGMQDPHGAIQSPYVQSAQVHASVCSQRPVNTPL</sequence>
<dbReference type="AlphaFoldDB" id="A0A8T0B9F4"/>
<dbReference type="PANTHER" id="PTHR33820">
    <property type="entry name" value="COILED-COIL DOMAIN-CONTAINING PROTEIN 17"/>
    <property type="match status" value="1"/>
</dbReference>
<protein>
    <recommendedName>
        <fullName evidence="5">Coiled-coil domain-containing protein 17</fullName>
    </recommendedName>
</protein>
<proteinExistence type="predicted"/>
<feature type="coiled-coil region" evidence="1">
    <location>
        <begin position="227"/>
        <end position="261"/>
    </location>
</feature>
<evidence type="ECO:0000313" key="3">
    <source>
        <dbReference type="EMBL" id="KAF7701376.1"/>
    </source>
</evidence>
<dbReference type="PANTHER" id="PTHR33820:SF5">
    <property type="entry name" value="COILED-COIL DOMAIN-CONTAINING PROTEIN 17-LIKE"/>
    <property type="match status" value="1"/>
</dbReference>
<feature type="region of interest" description="Disordered" evidence="2">
    <location>
        <begin position="18"/>
        <end position="68"/>
    </location>
</feature>
<gene>
    <name evidence="3" type="ORF">HF521_002541</name>
</gene>
<name>A0A8T0B9F4_SILME</name>
<accession>A0A8T0B9F4</accession>
<feature type="compositionally biased region" description="Basic and acidic residues" evidence="2">
    <location>
        <begin position="52"/>
        <end position="68"/>
    </location>
</feature>
<dbReference type="EMBL" id="JABFDY010000011">
    <property type="protein sequence ID" value="KAF7701376.1"/>
    <property type="molecule type" value="Genomic_DNA"/>
</dbReference>
<feature type="compositionally biased region" description="Basic residues" evidence="2">
    <location>
        <begin position="29"/>
        <end position="39"/>
    </location>
</feature>
<evidence type="ECO:0000256" key="2">
    <source>
        <dbReference type="SAM" id="MobiDB-lite"/>
    </source>
</evidence>
<evidence type="ECO:0000256" key="1">
    <source>
        <dbReference type="SAM" id="Coils"/>
    </source>
</evidence>
<keyword evidence="1" id="KW-0175">Coiled coil</keyword>
<reference evidence="3" key="1">
    <citation type="submission" date="2020-08" db="EMBL/GenBank/DDBJ databases">
        <title>Chromosome-level assembly of Southern catfish (Silurus meridionalis) provides insights into visual adaptation to the nocturnal and benthic lifestyles.</title>
        <authorList>
            <person name="Zhang Y."/>
            <person name="Wang D."/>
            <person name="Peng Z."/>
        </authorList>
    </citation>
    <scope>NUCLEOTIDE SEQUENCE</scope>
    <source>
        <strain evidence="3">SWU-2019-XX</strain>
        <tissue evidence="3">Muscle</tissue>
    </source>
</reference>